<dbReference type="CDD" id="cd04301">
    <property type="entry name" value="NAT_SF"/>
    <property type="match status" value="1"/>
</dbReference>
<evidence type="ECO:0000313" key="2">
    <source>
        <dbReference type="EMBL" id="MBD3921986.1"/>
    </source>
</evidence>
<dbReference type="Gene3D" id="3.40.630.30">
    <property type="match status" value="1"/>
</dbReference>
<dbReference type="EMBL" id="JACXZA010000007">
    <property type="protein sequence ID" value="MBD3921986.1"/>
    <property type="molecule type" value="Genomic_DNA"/>
</dbReference>
<dbReference type="InterPro" id="IPR016181">
    <property type="entry name" value="Acyl_CoA_acyltransferase"/>
</dbReference>
<dbReference type="SUPFAM" id="SSF55729">
    <property type="entry name" value="Acyl-CoA N-acyltransferases (Nat)"/>
    <property type="match status" value="1"/>
</dbReference>
<comment type="caution">
    <text evidence="2">The sequence shown here is derived from an EMBL/GenBank/DDBJ whole genome shotgun (WGS) entry which is preliminary data.</text>
</comment>
<keyword evidence="3" id="KW-1185">Reference proteome</keyword>
<protein>
    <submittedName>
        <fullName evidence="2">GNAT family N-acetyltransferase</fullName>
    </submittedName>
</protein>
<dbReference type="RefSeq" id="WP_191206283.1">
    <property type="nucleotide sequence ID" value="NZ_JACXZA010000007.1"/>
</dbReference>
<evidence type="ECO:0000313" key="3">
    <source>
        <dbReference type="Proteomes" id="UP000609346"/>
    </source>
</evidence>
<dbReference type="InterPro" id="IPR000182">
    <property type="entry name" value="GNAT_dom"/>
</dbReference>
<proteinExistence type="predicted"/>
<sequence length="290" mass="33155">MSFYQIEQAERDLFAVYQVLYANADIEMWYDWKARLEDTKFTDQCYWVVRDGVRIGGAIIMNDTVIYPFLIAPFADRTIFWKTLFSCCKTIIHIRGVLSQDVEILQSFAYRLDVTRQVMCCPTDPDIVAALPEGYSLHVLDQSVDRTALARAIREGYVGGTDYEIYGTPTEEEVKKDVERLLQIYAPNNLSLYLWNDQDQRIAGLCIAGISAAIPLRFAEIGEICVLPSYRNRRLGEYMLNWIRAKAHPYAPVVKLCVTVGNSAEGLYRKAGFIPGPRFANMSRNNQMEI</sequence>
<dbReference type="Proteomes" id="UP000609346">
    <property type="component" value="Unassembled WGS sequence"/>
</dbReference>
<gene>
    <name evidence="2" type="ORF">H8B09_24705</name>
</gene>
<reference evidence="2 3" key="1">
    <citation type="submission" date="2020-09" db="EMBL/GenBank/DDBJ databases">
        <title>Paenibacillus sp. strain PR3 16S rRNA gene Genome sequencing and assembly.</title>
        <authorList>
            <person name="Kim J."/>
        </authorList>
    </citation>
    <scope>NUCLEOTIDE SEQUENCE [LARGE SCALE GENOMIC DNA]</scope>
    <source>
        <strain evidence="2 3">PR3</strain>
    </source>
</reference>
<dbReference type="Pfam" id="PF13508">
    <property type="entry name" value="Acetyltransf_7"/>
    <property type="match status" value="1"/>
</dbReference>
<name>A0ABR8N1C8_9BACL</name>
<feature type="domain" description="N-acetyltransferase" evidence="1">
    <location>
        <begin position="151"/>
        <end position="290"/>
    </location>
</feature>
<evidence type="ECO:0000259" key="1">
    <source>
        <dbReference type="PROSITE" id="PS51186"/>
    </source>
</evidence>
<organism evidence="2 3">
    <name type="scientific">Paenibacillus terricola</name>
    <dbReference type="NCBI Taxonomy" id="2763503"/>
    <lineage>
        <taxon>Bacteria</taxon>
        <taxon>Bacillati</taxon>
        <taxon>Bacillota</taxon>
        <taxon>Bacilli</taxon>
        <taxon>Bacillales</taxon>
        <taxon>Paenibacillaceae</taxon>
        <taxon>Paenibacillus</taxon>
    </lineage>
</organism>
<dbReference type="PROSITE" id="PS51186">
    <property type="entry name" value="GNAT"/>
    <property type="match status" value="1"/>
</dbReference>
<accession>A0ABR8N1C8</accession>